<dbReference type="Gene3D" id="3.40.50.1820">
    <property type="entry name" value="alpha/beta hydrolase"/>
    <property type="match status" value="1"/>
</dbReference>
<gene>
    <name evidence="2" type="ORF">BB560_002085</name>
</gene>
<dbReference type="PANTHER" id="PTHR46438">
    <property type="entry name" value="ALPHA/BETA-HYDROLASES SUPERFAMILY PROTEIN"/>
    <property type="match status" value="1"/>
</dbReference>
<dbReference type="STRING" id="133381.A0A2T9ZFT5"/>
<dbReference type="OrthoDB" id="408373at2759"/>
<accession>A0A2T9ZFT5</accession>
<keyword evidence="3" id="KW-1185">Reference proteome</keyword>
<sequence length="295" mass="32749">MTNFIPNVLTNQGATSGYIDIPVKKGSTGKLYYEDSGNQAGVKGTLVCVPGIGDVRTSYRFIARSLVPKNYRVIITDLRGCGDSWEGFTEFTPEIVAEDIKTIIKQKNLGENVVLVGNSLAAGSVLLAASENNTPVKGAILLGPIMRDLPADKYFRPVSHILFSRMWCRFMWMSYYQTLYKRPTKPEGFEQHLSNIKDSFSKSNMGNSIGKFVRASKSNVESHLETASIPTLAIYGDKDPDFSDVPAEKDLIQSKLKNSVHAESFILKEVGHYPHVEAFEDTQPLIESFLTKILN</sequence>
<comment type="caution">
    <text evidence="2">The sequence shown here is derived from an EMBL/GenBank/DDBJ whole genome shotgun (WGS) entry which is preliminary data.</text>
</comment>
<name>A0A2T9ZFT5_9FUNG</name>
<dbReference type="InterPro" id="IPR000073">
    <property type="entry name" value="AB_hydrolase_1"/>
</dbReference>
<reference evidence="2 3" key="1">
    <citation type="journal article" date="2018" name="MBio">
        <title>Comparative Genomics Reveals the Core Gene Toolbox for the Fungus-Insect Symbiosis.</title>
        <authorList>
            <person name="Wang Y."/>
            <person name="Stata M."/>
            <person name="Wang W."/>
            <person name="Stajich J.E."/>
            <person name="White M.M."/>
            <person name="Moncalvo J.M."/>
        </authorList>
    </citation>
    <scope>NUCLEOTIDE SEQUENCE [LARGE SCALE GENOMIC DNA]</scope>
    <source>
        <strain evidence="2 3">SC-DP-2</strain>
    </source>
</reference>
<evidence type="ECO:0000313" key="2">
    <source>
        <dbReference type="EMBL" id="PVV03431.1"/>
    </source>
</evidence>
<dbReference type="AlphaFoldDB" id="A0A2T9ZFT5"/>
<evidence type="ECO:0000259" key="1">
    <source>
        <dbReference type="Pfam" id="PF00561"/>
    </source>
</evidence>
<dbReference type="InterPro" id="IPR029058">
    <property type="entry name" value="AB_hydrolase_fold"/>
</dbReference>
<dbReference type="Pfam" id="PF00561">
    <property type="entry name" value="Abhydrolase_1"/>
    <property type="match status" value="1"/>
</dbReference>
<dbReference type="SUPFAM" id="SSF53474">
    <property type="entry name" value="alpha/beta-Hydrolases"/>
    <property type="match status" value="1"/>
</dbReference>
<dbReference type="EMBL" id="MBFS01000234">
    <property type="protein sequence ID" value="PVV03431.1"/>
    <property type="molecule type" value="Genomic_DNA"/>
</dbReference>
<proteinExistence type="predicted"/>
<protein>
    <recommendedName>
        <fullName evidence="1">AB hydrolase-1 domain-containing protein</fullName>
    </recommendedName>
</protein>
<dbReference type="Proteomes" id="UP000245609">
    <property type="component" value="Unassembled WGS sequence"/>
</dbReference>
<organism evidence="2 3">
    <name type="scientific">Smittium megazygosporum</name>
    <dbReference type="NCBI Taxonomy" id="133381"/>
    <lineage>
        <taxon>Eukaryota</taxon>
        <taxon>Fungi</taxon>
        <taxon>Fungi incertae sedis</taxon>
        <taxon>Zoopagomycota</taxon>
        <taxon>Kickxellomycotina</taxon>
        <taxon>Harpellomycetes</taxon>
        <taxon>Harpellales</taxon>
        <taxon>Legeriomycetaceae</taxon>
        <taxon>Smittium</taxon>
    </lineage>
</organism>
<feature type="domain" description="AB hydrolase-1" evidence="1">
    <location>
        <begin position="45"/>
        <end position="150"/>
    </location>
</feature>
<evidence type="ECO:0000313" key="3">
    <source>
        <dbReference type="Proteomes" id="UP000245609"/>
    </source>
</evidence>